<evidence type="ECO:0000313" key="2">
    <source>
        <dbReference type="Proteomes" id="UP000187429"/>
    </source>
</evidence>
<sequence>MAHQVVNYIESIKGVSTDLSYSSLKTQNFDDELAALKERFNWQSSDKNRNIPSRRMANIMNKIKPGELSNFKETFLYGYSDQGTNTNKHNSAIGGSGGMEL</sequence>
<dbReference type="EMBL" id="LSSM01000335">
    <property type="protein sequence ID" value="OMJ29260.1"/>
    <property type="molecule type" value="Genomic_DNA"/>
</dbReference>
<keyword evidence="2" id="KW-1185">Reference proteome</keyword>
<dbReference type="OrthoDB" id="10403716at2759"/>
<organism evidence="1 2">
    <name type="scientific">Smittium culicis</name>
    <dbReference type="NCBI Taxonomy" id="133412"/>
    <lineage>
        <taxon>Eukaryota</taxon>
        <taxon>Fungi</taxon>
        <taxon>Fungi incertae sedis</taxon>
        <taxon>Zoopagomycota</taxon>
        <taxon>Kickxellomycotina</taxon>
        <taxon>Harpellomycetes</taxon>
        <taxon>Harpellales</taxon>
        <taxon>Legeriomycetaceae</taxon>
        <taxon>Smittium</taxon>
    </lineage>
</organism>
<dbReference type="Proteomes" id="UP000187429">
    <property type="component" value="Unassembled WGS sequence"/>
</dbReference>
<dbReference type="AlphaFoldDB" id="A0A1R1YQX3"/>
<reference evidence="2" key="1">
    <citation type="submission" date="2017-01" db="EMBL/GenBank/DDBJ databases">
        <authorList>
            <person name="Wang Y."/>
            <person name="White M."/>
            <person name="Kvist S."/>
            <person name="Moncalvo J.-M."/>
        </authorList>
    </citation>
    <scope>NUCLEOTIDE SEQUENCE [LARGE SCALE GENOMIC DNA]</scope>
    <source>
        <strain evidence="2">ID-206-W2</strain>
    </source>
</reference>
<evidence type="ECO:0000313" key="1">
    <source>
        <dbReference type="EMBL" id="OMJ29260.1"/>
    </source>
</evidence>
<gene>
    <name evidence="1" type="ORF">AYI69_g1245</name>
</gene>
<comment type="caution">
    <text evidence="1">The sequence shown here is derived from an EMBL/GenBank/DDBJ whole genome shotgun (WGS) entry which is preliminary data.</text>
</comment>
<name>A0A1R1YQX3_9FUNG</name>
<proteinExistence type="predicted"/>
<protein>
    <submittedName>
        <fullName evidence="1">Uncharacterized protein</fullName>
    </submittedName>
</protein>
<accession>A0A1R1YQX3</accession>